<sequence>MACNQCETLRAEKANISAQLREARDTINELHAKIREKNFEVEEKNAKIRNQSIKIQQHEGTIKKRNDQIKSLEAEIAKLAEEKKESDKMVEGMGEELFGVSEELDNEKEKVGVFEASLEDARANFTTLKTEMDDVKGAMGLEIRAHVQNIETLESVKTDLVEKINDLEREKGSLTTNITAMNGTITSQTSEIVTLSTKNLQLTTELADAQSTMESNTVNHQAALVQLNKRYSHIKYVFLFVSFLLSVGFGVFVAPLIYNTIANYFAPPPVPSIEPPPVPSLAAISRLQAAVQPIYLKEAMSIGRDWTPPPTFGENFVVLANLLWREFGANHVN</sequence>
<keyword evidence="2" id="KW-1133">Transmembrane helix</keyword>
<feature type="coiled-coil region" evidence="1">
    <location>
        <begin position="6"/>
        <end position="124"/>
    </location>
</feature>
<keyword evidence="1" id="KW-0175">Coiled coil</keyword>
<dbReference type="PANTHER" id="PTHR23159">
    <property type="entry name" value="CENTROSOMAL PROTEIN 2"/>
    <property type="match status" value="1"/>
</dbReference>
<evidence type="ECO:0000313" key="3">
    <source>
        <dbReference type="EMBL" id="CAG8976021.1"/>
    </source>
</evidence>
<keyword evidence="4" id="KW-1185">Reference proteome</keyword>
<comment type="caution">
    <text evidence="3">The sequence shown here is derived from an EMBL/GenBank/DDBJ whole genome shotgun (WGS) entry which is preliminary data.</text>
</comment>
<evidence type="ECO:0000256" key="2">
    <source>
        <dbReference type="SAM" id="Phobius"/>
    </source>
</evidence>
<dbReference type="Gene3D" id="1.10.287.1490">
    <property type="match status" value="1"/>
</dbReference>
<gene>
    <name evidence="3" type="ORF">HYALB_00007548</name>
</gene>
<keyword evidence="2" id="KW-0472">Membrane</keyword>
<dbReference type="OrthoDB" id="10359334at2759"/>
<evidence type="ECO:0000313" key="4">
    <source>
        <dbReference type="Proteomes" id="UP000701801"/>
    </source>
</evidence>
<dbReference type="AlphaFoldDB" id="A0A9N9Q6X1"/>
<evidence type="ECO:0000256" key="1">
    <source>
        <dbReference type="SAM" id="Coils"/>
    </source>
</evidence>
<reference evidence="3" key="1">
    <citation type="submission" date="2021-07" db="EMBL/GenBank/DDBJ databases">
        <authorList>
            <person name="Durling M."/>
        </authorList>
    </citation>
    <scope>NUCLEOTIDE SEQUENCE</scope>
</reference>
<name>A0A9N9Q6X1_9HELO</name>
<dbReference type="EMBL" id="CAJVRM010000160">
    <property type="protein sequence ID" value="CAG8976021.1"/>
    <property type="molecule type" value="Genomic_DNA"/>
</dbReference>
<proteinExistence type="predicted"/>
<accession>A0A9N9Q6X1</accession>
<feature type="transmembrane region" description="Helical" evidence="2">
    <location>
        <begin position="236"/>
        <end position="258"/>
    </location>
</feature>
<protein>
    <submittedName>
        <fullName evidence="3">Uncharacterized protein</fullName>
    </submittedName>
</protein>
<keyword evidence="2" id="KW-0812">Transmembrane</keyword>
<dbReference type="PANTHER" id="PTHR23159:SF31">
    <property type="entry name" value="CENTROSOME-ASSOCIATED PROTEIN CEP250 ISOFORM X1"/>
    <property type="match status" value="1"/>
</dbReference>
<feature type="coiled-coil region" evidence="1">
    <location>
        <begin position="150"/>
        <end position="177"/>
    </location>
</feature>
<dbReference type="Proteomes" id="UP000701801">
    <property type="component" value="Unassembled WGS sequence"/>
</dbReference>
<organism evidence="3 4">
    <name type="scientific">Hymenoscyphus albidus</name>
    <dbReference type="NCBI Taxonomy" id="595503"/>
    <lineage>
        <taxon>Eukaryota</taxon>
        <taxon>Fungi</taxon>
        <taxon>Dikarya</taxon>
        <taxon>Ascomycota</taxon>
        <taxon>Pezizomycotina</taxon>
        <taxon>Leotiomycetes</taxon>
        <taxon>Helotiales</taxon>
        <taxon>Helotiaceae</taxon>
        <taxon>Hymenoscyphus</taxon>
    </lineage>
</organism>